<dbReference type="GO" id="GO:0016747">
    <property type="term" value="F:acyltransferase activity, transferring groups other than amino-acyl groups"/>
    <property type="evidence" value="ECO:0007669"/>
    <property type="project" value="InterPro"/>
</dbReference>
<dbReference type="Gene3D" id="3.40.630.30">
    <property type="match status" value="1"/>
</dbReference>
<dbReference type="CDD" id="cd04301">
    <property type="entry name" value="NAT_SF"/>
    <property type="match status" value="1"/>
</dbReference>
<organism evidence="2 3">
    <name type="scientific">Usitatibacter palustris</name>
    <dbReference type="NCBI Taxonomy" id="2732487"/>
    <lineage>
        <taxon>Bacteria</taxon>
        <taxon>Pseudomonadati</taxon>
        <taxon>Pseudomonadota</taxon>
        <taxon>Betaproteobacteria</taxon>
        <taxon>Nitrosomonadales</taxon>
        <taxon>Usitatibacteraceae</taxon>
        <taxon>Usitatibacter</taxon>
    </lineage>
</organism>
<dbReference type="InterPro" id="IPR016181">
    <property type="entry name" value="Acyl_CoA_acyltransferase"/>
</dbReference>
<feature type="domain" description="N-acetyltransferase" evidence="1">
    <location>
        <begin position="1"/>
        <end position="132"/>
    </location>
</feature>
<dbReference type="KEGG" id="upl:DSM104440_00330"/>
<proteinExistence type="predicted"/>
<keyword evidence="3" id="KW-1185">Reference proteome</keyword>
<evidence type="ECO:0000259" key="1">
    <source>
        <dbReference type="PROSITE" id="PS51186"/>
    </source>
</evidence>
<dbReference type="RefSeq" id="WP_171160221.1">
    <property type="nucleotide sequence ID" value="NZ_CP053073.1"/>
</dbReference>
<evidence type="ECO:0000313" key="3">
    <source>
        <dbReference type="Proteomes" id="UP000503096"/>
    </source>
</evidence>
<sequence length="132" mass="14724">MQIREIEVAEVEVVRQLLMMNGWGERDTVASRFSELLARSQVALVALEGTEVLGFVRAITDGMSNGYISMLVVTESHRRKGVGRALVRAAMGDDPRITWVLRAGRNGVSEFYQKLGFNQSEVAMERPGVRKI</sequence>
<gene>
    <name evidence="2" type="ORF">DSM104440_00330</name>
</gene>
<name>A0A6M4H248_9PROT</name>
<dbReference type="SUPFAM" id="SSF55729">
    <property type="entry name" value="Acyl-CoA N-acyltransferases (Nat)"/>
    <property type="match status" value="1"/>
</dbReference>
<dbReference type="AlphaFoldDB" id="A0A6M4H248"/>
<evidence type="ECO:0000313" key="2">
    <source>
        <dbReference type="EMBL" id="QJR13546.1"/>
    </source>
</evidence>
<dbReference type="PROSITE" id="PS51186">
    <property type="entry name" value="GNAT"/>
    <property type="match status" value="1"/>
</dbReference>
<dbReference type="InParanoid" id="A0A6M4H248"/>
<reference evidence="2 3" key="1">
    <citation type="submission" date="2020-04" db="EMBL/GenBank/DDBJ databases">
        <title>Usitatibacter rugosus gen. nov., sp. nov. and Usitatibacter palustris sp. nov., novel members of Usitatibacteraceae fam. nov. within the order Nitrosomonadales isolated from soil.</title>
        <authorList>
            <person name="Huber K.J."/>
            <person name="Neumann-Schaal M."/>
            <person name="Geppert A."/>
            <person name="Luckner M."/>
            <person name="Wanner G."/>
            <person name="Overmann J."/>
        </authorList>
    </citation>
    <scope>NUCLEOTIDE SEQUENCE [LARGE SCALE GENOMIC DNA]</scope>
    <source>
        <strain evidence="2 3">Swamp67</strain>
    </source>
</reference>
<accession>A0A6M4H248</accession>
<dbReference type="EMBL" id="CP053073">
    <property type="protein sequence ID" value="QJR13546.1"/>
    <property type="molecule type" value="Genomic_DNA"/>
</dbReference>
<dbReference type="Proteomes" id="UP000503096">
    <property type="component" value="Chromosome"/>
</dbReference>
<dbReference type="InterPro" id="IPR000182">
    <property type="entry name" value="GNAT_dom"/>
</dbReference>
<protein>
    <recommendedName>
        <fullName evidence="1">N-acetyltransferase domain-containing protein</fullName>
    </recommendedName>
</protein>
<dbReference type="Pfam" id="PF13508">
    <property type="entry name" value="Acetyltransf_7"/>
    <property type="match status" value="1"/>
</dbReference>